<dbReference type="EMBL" id="CAADRP010000702">
    <property type="protein sequence ID" value="VFU31379.1"/>
    <property type="molecule type" value="Genomic_DNA"/>
</dbReference>
<organism evidence="1">
    <name type="scientific">Salix viminalis</name>
    <name type="common">Common osier</name>
    <name type="synonym">Basket willow</name>
    <dbReference type="NCBI Taxonomy" id="40686"/>
    <lineage>
        <taxon>Eukaryota</taxon>
        <taxon>Viridiplantae</taxon>
        <taxon>Streptophyta</taxon>
        <taxon>Embryophyta</taxon>
        <taxon>Tracheophyta</taxon>
        <taxon>Spermatophyta</taxon>
        <taxon>Magnoliopsida</taxon>
        <taxon>eudicotyledons</taxon>
        <taxon>Gunneridae</taxon>
        <taxon>Pentapetalae</taxon>
        <taxon>rosids</taxon>
        <taxon>fabids</taxon>
        <taxon>Malpighiales</taxon>
        <taxon>Salicaceae</taxon>
        <taxon>Saliceae</taxon>
        <taxon>Salix</taxon>
    </lineage>
</organism>
<protein>
    <recommendedName>
        <fullName evidence="2">Protein kinase domain-containing protein</fullName>
    </recommendedName>
</protein>
<dbReference type="AlphaFoldDB" id="A0A6N2KU92"/>
<evidence type="ECO:0008006" key="2">
    <source>
        <dbReference type="Google" id="ProtNLM"/>
    </source>
</evidence>
<gene>
    <name evidence="1" type="ORF">SVIM_LOCUS130340</name>
</gene>
<reference evidence="1" key="1">
    <citation type="submission" date="2019-03" db="EMBL/GenBank/DDBJ databases">
        <authorList>
            <person name="Mank J."/>
            <person name="Almeida P."/>
        </authorList>
    </citation>
    <scope>NUCLEOTIDE SEQUENCE</scope>
    <source>
        <strain evidence="1">78183</strain>
    </source>
</reference>
<name>A0A6N2KU92_SALVM</name>
<accession>A0A6N2KU92</accession>
<evidence type="ECO:0000313" key="1">
    <source>
        <dbReference type="EMBL" id="VFU31379.1"/>
    </source>
</evidence>
<sequence>MVSKMVGHEVIKQIGRGTFGAAFLILHKLRIKGSCMFELVAHQPAFKARHI</sequence>
<proteinExistence type="predicted"/>